<dbReference type="AlphaFoldDB" id="A0A075B1G7"/>
<keyword evidence="7" id="KW-1185">Reference proteome</keyword>
<evidence type="ECO:0000256" key="1">
    <source>
        <dbReference type="ARBA" id="ARBA00022723"/>
    </source>
</evidence>
<dbReference type="EMBL" id="KE560636">
    <property type="protein sequence ID" value="EPZ36198.1"/>
    <property type="molecule type" value="Genomic_DNA"/>
</dbReference>
<dbReference type="InterPro" id="IPR013083">
    <property type="entry name" value="Znf_RING/FYVE/PHD"/>
</dbReference>
<dbReference type="InterPro" id="IPR051652">
    <property type="entry name" value="MDM2_MDM4_MUL1"/>
</dbReference>
<keyword evidence="2 4" id="KW-0863">Zinc-finger</keyword>
<dbReference type="GO" id="GO:0004842">
    <property type="term" value="F:ubiquitin-protein transferase activity"/>
    <property type="evidence" value="ECO:0007669"/>
    <property type="project" value="TreeGrafter"/>
</dbReference>
<dbReference type="PROSITE" id="PS50089">
    <property type="entry name" value="ZF_RING_2"/>
    <property type="match status" value="1"/>
</dbReference>
<dbReference type="Proteomes" id="UP000030755">
    <property type="component" value="Unassembled WGS sequence"/>
</dbReference>
<evidence type="ECO:0000256" key="3">
    <source>
        <dbReference type="ARBA" id="ARBA00022833"/>
    </source>
</evidence>
<protein>
    <recommendedName>
        <fullName evidence="5">RING-type domain-containing protein</fullName>
    </recommendedName>
</protein>
<reference evidence="6 7" key="1">
    <citation type="journal article" date="2013" name="Curr. Biol.">
        <title>Shared signatures of parasitism and phylogenomics unite Cryptomycota and microsporidia.</title>
        <authorList>
            <person name="James T.Y."/>
            <person name="Pelin A."/>
            <person name="Bonen L."/>
            <person name="Ahrendt S."/>
            <person name="Sain D."/>
            <person name="Corradi N."/>
            <person name="Stajich J.E."/>
        </authorList>
    </citation>
    <scope>NUCLEOTIDE SEQUENCE [LARGE SCALE GENOMIC DNA]</scope>
    <source>
        <strain evidence="6 7">CSF55</strain>
    </source>
</reference>
<dbReference type="PANTHER" id="PTHR12183:SF32">
    <property type="entry name" value="MITOCHONDRIAL E3 UBIQUITIN PROTEIN LIGASE 1"/>
    <property type="match status" value="1"/>
</dbReference>
<dbReference type="Pfam" id="PF13920">
    <property type="entry name" value="zf-C3HC4_3"/>
    <property type="match status" value="1"/>
</dbReference>
<gene>
    <name evidence="6" type="ORF">O9G_002264</name>
</gene>
<organism evidence="6 7">
    <name type="scientific">Rozella allomycis (strain CSF55)</name>
    <dbReference type="NCBI Taxonomy" id="988480"/>
    <lineage>
        <taxon>Eukaryota</taxon>
        <taxon>Fungi</taxon>
        <taxon>Fungi incertae sedis</taxon>
        <taxon>Cryptomycota</taxon>
        <taxon>Cryptomycota incertae sedis</taxon>
        <taxon>Rozella</taxon>
    </lineage>
</organism>
<dbReference type="InterPro" id="IPR001841">
    <property type="entry name" value="Znf_RING"/>
</dbReference>
<dbReference type="Gene3D" id="3.30.40.10">
    <property type="entry name" value="Zinc/RING finger domain, C3HC4 (zinc finger)"/>
    <property type="match status" value="1"/>
</dbReference>
<dbReference type="OrthoDB" id="1711136at2759"/>
<feature type="domain" description="RING-type" evidence="5">
    <location>
        <begin position="111"/>
        <end position="148"/>
    </location>
</feature>
<evidence type="ECO:0000256" key="2">
    <source>
        <dbReference type="ARBA" id="ARBA00022771"/>
    </source>
</evidence>
<name>A0A075B1G7_ROZAC</name>
<keyword evidence="1" id="KW-0479">Metal-binding</keyword>
<dbReference type="PANTHER" id="PTHR12183">
    <property type="entry name" value="MITOCHONDRIAL UBIQUITIN LIGASE ACTIVATOR OF NFKB 1"/>
    <property type="match status" value="1"/>
</dbReference>
<sequence>MAEVFLKCVKEGGRLRVRIISPGYYNDANCQFPRAIRQEGRYFSVPRESITLSQTASCYFYRVRDPITVLDEAPNVSRGRKKKPTIKKDKVDETPKFENIEIFTDENEKECVICLDTEKEVVFIPCGHYCSCLACAQKLSPSKCPMCRTAIKHTVDPADIK</sequence>
<dbReference type="GO" id="GO:0016567">
    <property type="term" value="P:protein ubiquitination"/>
    <property type="evidence" value="ECO:0007669"/>
    <property type="project" value="TreeGrafter"/>
</dbReference>
<dbReference type="HOGENOM" id="CLU_1543124_0_0_1"/>
<proteinExistence type="predicted"/>
<evidence type="ECO:0000256" key="4">
    <source>
        <dbReference type="PROSITE-ProRule" id="PRU00175"/>
    </source>
</evidence>
<evidence type="ECO:0000313" key="6">
    <source>
        <dbReference type="EMBL" id="EPZ36198.1"/>
    </source>
</evidence>
<keyword evidence="3" id="KW-0862">Zinc</keyword>
<dbReference type="SMART" id="SM00184">
    <property type="entry name" value="RING"/>
    <property type="match status" value="1"/>
</dbReference>
<evidence type="ECO:0000259" key="5">
    <source>
        <dbReference type="PROSITE" id="PS50089"/>
    </source>
</evidence>
<evidence type="ECO:0000313" key="7">
    <source>
        <dbReference type="Proteomes" id="UP000030755"/>
    </source>
</evidence>
<accession>A0A075B1G7</accession>
<dbReference type="SUPFAM" id="SSF57850">
    <property type="entry name" value="RING/U-box"/>
    <property type="match status" value="1"/>
</dbReference>
<dbReference type="GO" id="GO:0008270">
    <property type="term" value="F:zinc ion binding"/>
    <property type="evidence" value="ECO:0007669"/>
    <property type="project" value="UniProtKB-KW"/>
</dbReference>
<dbReference type="STRING" id="988480.A0A075B1G7"/>